<dbReference type="GO" id="GO:0003999">
    <property type="term" value="F:adenine phosphoribosyltransferase activity"/>
    <property type="evidence" value="ECO:0007669"/>
    <property type="project" value="UniProtKB-UniRule"/>
</dbReference>
<dbReference type="HAMAP" id="MF_00004">
    <property type="entry name" value="Aden_phosphoribosyltr"/>
    <property type="match status" value="1"/>
</dbReference>
<accession>A0A934MIP4</accession>
<evidence type="ECO:0000256" key="6">
    <source>
        <dbReference type="ARBA" id="ARBA00011893"/>
    </source>
</evidence>
<comment type="caution">
    <text evidence="13">The sequence shown here is derived from an EMBL/GenBank/DDBJ whole genome shotgun (WGS) entry which is preliminary data.</text>
</comment>
<dbReference type="InterPro" id="IPR050120">
    <property type="entry name" value="Adenine_PRTase"/>
</dbReference>
<evidence type="ECO:0000313" key="14">
    <source>
        <dbReference type="Proteomes" id="UP000609531"/>
    </source>
</evidence>
<evidence type="ECO:0000256" key="3">
    <source>
        <dbReference type="ARBA" id="ARBA00004659"/>
    </source>
</evidence>
<proteinExistence type="inferred from homology"/>
<dbReference type="CDD" id="cd06223">
    <property type="entry name" value="PRTases_typeI"/>
    <property type="match status" value="1"/>
</dbReference>
<comment type="subcellular location">
    <subcellularLocation>
        <location evidence="2 11">Cytoplasm</location>
    </subcellularLocation>
</comment>
<organism evidence="13 14">
    <name type="scientific">Acuticoccus mangrovi</name>
    <dbReference type="NCBI Taxonomy" id="2796142"/>
    <lineage>
        <taxon>Bacteria</taxon>
        <taxon>Pseudomonadati</taxon>
        <taxon>Pseudomonadota</taxon>
        <taxon>Alphaproteobacteria</taxon>
        <taxon>Hyphomicrobiales</taxon>
        <taxon>Amorphaceae</taxon>
        <taxon>Acuticoccus</taxon>
    </lineage>
</organism>
<comment type="similarity">
    <text evidence="4 11">Belongs to the purine/pyrimidine phosphoribosyltransferase family.</text>
</comment>
<comment type="catalytic activity">
    <reaction evidence="1 11">
        <text>AMP + diphosphate = 5-phospho-alpha-D-ribose 1-diphosphate + adenine</text>
        <dbReference type="Rhea" id="RHEA:16609"/>
        <dbReference type="ChEBI" id="CHEBI:16708"/>
        <dbReference type="ChEBI" id="CHEBI:33019"/>
        <dbReference type="ChEBI" id="CHEBI:58017"/>
        <dbReference type="ChEBI" id="CHEBI:456215"/>
        <dbReference type="EC" id="2.4.2.7"/>
    </reaction>
</comment>
<dbReference type="EC" id="2.4.2.7" evidence="6 11"/>
<keyword evidence="14" id="KW-1185">Reference proteome</keyword>
<dbReference type="GO" id="GO:0006166">
    <property type="term" value="P:purine ribonucleoside salvage"/>
    <property type="evidence" value="ECO:0007669"/>
    <property type="project" value="UniProtKB-UniRule"/>
</dbReference>
<dbReference type="NCBIfam" id="TIGR01090">
    <property type="entry name" value="apt"/>
    <property type="match status" value="1"/>
</dbReference>
<evidence type="ECO:0000256" key="7">
    <source>
        <dbReference type="ARBA" id="ARBA00022490"/>
    </source>
</evidence>
<evidence type="ECO:0000313" key="13">
    <source>
        <dbReference type="EMBL" id="MBJ3777401.1"/>
    </source>
</evidence>
<dbReference type="Gene3D" id="3.40.50.2020">
    <property type="match status" value="1"/>
</dbReference>
<keyword evidence="10 11" id="KW-0660">Purine salvage</keyword>
<evidence type="ECO:0000256" key="1">
    <source>
        <dbReference type="ARBA" id="ARBA00000868"/>
    </source>
</evidence>
<protein>
    <recommendedName>
        <fullName evidence="6 11">Adenine phosphoribosyltransferase</fullName>
        <shortName evidence="11">APRT</shortName>
        <ecNumber evidence="6 11">2.4.2.7</ecNumber>
    </recommendedName>
</protein>
<keyword evidence="7 11" id="KW-0963">Cytoplasm</keyword>
<dbReference type="NCBIfam" id="NF002634">
    <property type="entry name" value="PRK02304.1-3"/>
    <property type="match status" value="1"/>
</dbReference>
<dbReference type="InterPro" id="IPR029057">
    <property type="entry name" value="PRTase-like"/>
</dbReference>
<evidence type="ECO:0000256" key="5">
    <source>
        <dbReference type="ARBA" id="ARBA00011738"/>
    </source>
</evidence>
<evidence type="ECO:0000256" key="8">
    <source>
        <dbReference type="ARBA" id="ARBA00022676"/>
    </source>
</evidence>
<name>A0A934MIP4_9HYPH</name>
<comment type="subunit">
    <text evidence="5 11">Homodimer.</text>
</comment>
<sequence>MDASTIDIEKLVRVIPDYPKTGIIFRDVTTLFADADGLRVTIEAMAAPFRDAGIDLIVGVDARGFIIGGAMGMAMGKGFVPIRKRGKLPPEVYREEYTLEYGTSEVEINVNAVPKGARVLLVDDLIATGGTAMAAVKLVERVGGTVAAASFTIDLPDIGGSKLLRAQGVEVFSVLSYPGD</sequence>
<evidence type="ECO:0000259" key="12">
    <source>
        <dbReference type="Pfam" id="PF00156"/>
    </source>
</evidence>
<dbReference type="GO" id="GO:0044209">
    <property type="term" value="P:AMP salvage"/>
    <property type="evidence" value="ECO:0007669"/>
    <property type="project" value="UniProtKB-UniRule"/>
</dbReference>
<evidence type="ECO:0000256" key="11">
    <source>
        <dbReference type="HAMAP-Rule" id="MF_00004"/>
    </source>
</evidence>
<keyword evidence="9 11" id="KW-0808">Transferase</keyword>
<evidence type="ECO:0000256" key="9">
    <source>
        <dbReference type="ARBA" id="ARBA00022679"/>
    </source>
</evidence>
<evidence type="ECO:0000256" key="10">
    <source>
        <dbReference type="ARBA" id="ARBA00022726"/>
    </source>
</evidence>
<dbReference type="EMBL" id="JAEKJA010000015">
    <property type="protein sequence ID" value="MBJ3777401.1"/>
    <property type="molecule type" value="Genomic_DNA"/>
</dbReference>
<dbReference type="PANTHER" id="PTHR11776">
    <property type="entry name" value="ADENINE PHOSPHORIBOSYLTRANSFERASE"/>
    <property type="match status" value="1"/>
</dbReference>
<dbReference type="NCBIfam" id="NF002636">
    <property type="entry name" value="PRK02304.1-5"/>
    <property type="match status" value="1"/>
</dbReference>
<keyword evidence="8 11" id="KW-0328">Glycosyltransferase</keyword>
<reference evidence="13" key="1">
    <citation type="submission" date="2020-12" db="EMBL/GenBank/DDBJ databases">
        <title>Bacterial taxonomy.</title>
        <authorList>
            <person name="Pan X."/>
        </authorList>
    </citation>
    <scope>NUCLEOTIDE SEQUENCE</scope>
    <source>
        <strain evidence="13">B2012</strain>
    </source>
</reference>
<dbReference type="AlphaFoldDB" id="A0A934MIP4"/>
<dbReference type="Pfam" id="PF00156">
    <property type="entry name" value="Pribosyltran"/>
    <property type="match status" value="1"/>
</dbReference>
<dbReference type="InterPro" id="IPR000836">
    <property type="entry name" value="PRTase_dom"/>
</dbReference>
<dbReference type="InterPro" id="IPR005764">
    <property type="entry name" value="Ade_phspho_trans"/>
</dbReference>
<comment type="pathway">
    <text evidence="3 11">Purine metabolism; AMP biosynthesis via salvage pathway; AMP from adenine: step 1/1.</text>
</comment>
<gene>
    <name evidence="11" type="primary">apt</name>
    <name evidence="13" type="ORF">JCR33_16965</name>
</gene>
<evidence type="ECO:0000256" key="4">
    <source>
        <dbReference type="ARBA" id="ARBA00008391"/>
    </source>
</evidence>
<dbReference type="FunFam" id="3.40.50.2020:FF:000021">
    <property type="entry name" value="Adenine phosphoribosyltransferase"/>
    <property type="match status" value="1"/>
</dbReference>
<dbReference type="SUPFAM" id="SSF53271">
    <property type="entry name" value="PRTase-like"/>
    <property type="match status" value="1"/>
</dbReference>
<feature type="domain" description="Phosphoribosyltransferase" evidence="12">
    <location>
        <begin position="50"/>
        <end position="146"/>
    </location>
</feature>
<evidence type="ECO:0000256" key="2">
    <source>
        <dbReference type="ARBA" id="ARBA00004496"/>
    </source>
</evidence>
<dbReference type="PANTHER" id="PTHR11776:SF7">
    <property type="entry name" value="PHOSPHORIBOSYLTRANSFERASE DOMAIN-CONTAINING PROTEIN"/>
    <property type="match status" value="1"/>
</dbReference>
<dbReference type="GO" id="GO:0005737">
    <property type="term" value="C:cytoplasm"/>
    <property type="evidence" value="ECO:0007669"/>
    <property type="project" value="UniProtKB-SubCell"/>
</dbReference>
<dbReference type="Proteomes" id="UP000609531">
    <property type="component" value="Unassembled WGS sequence"/>
</dbReference>
<dbReference type="RefSeq" id="WP_198883308.1">
    <property type="nucleotide sequence ID" value="NZ_JAEKJA010000015.1"/>
</dbReference>
<comment type="function">
    <text evidence="11">Catalyzes a salvage reaction resulting in the formation of AMP, that is energically less costly than de novo synthesis.</text>
</comment>
<dbReference type="GO" id="GO:0006168">
    <property type="term" value="P:adenine salvage"/>
    <property type="evidence" value="ECO:0007669"/>
    <property type="project" value="InterPro"/>
</dbReference>